<evidence type="ECO:0000313" key="3">
    <source>
        <dbReference type="Proteomes" id="UP000324222"/>
    </source>
</evidence>
<dbReference type="AlphaFoldDB" id="A0A5B7FCS2"/>
<keyword evidence="1" id="KW-0732">Signal</keyword>
<evidence type="ECO:0000256" key="1">
    <source>
        <dbReference type="SAM" id="SignalP"/>
    </source>
</evidence>
<reference evidence="2 3" key="1">
    <citation type="submission" date="2019-05" db="EMBL/GenBank/DDBJ databases">
        <title>Another draft genome of Portunus trituberculatus and its Hox gene families provides insights of decapod evolution.</title>
        <authorList>
            <person name="Jeong J.-H."/>
            <person name="Song I."/>
            <person name="Kim S."/>
            <person name="Choi T."/>
            <person name="Kim D."/>
            <person name="Ryu S."/>
            <person name="Kim W."/>
        </authorList>
    </citation>
    <scope>NUCLEOTIDE SEQUENCE [LARGE SCALE GENOMIC DNA]</scope>
    <source>
        <tissue evidence="2">Muscle</tissue>
    </source>
</reference>
<sequence length="254" mass="27041">MGSVCHVGRCFVALLPIVIASRLCPTTNFYVFWRVLKTVLRGGRLLPVSLNLPLCHGSCRNVCAGWKRRWAGFLFFSPLPLVWFPDPGFTGKWFPAGNERYYAEAGVGQTSWCRRLPWAEQVASMSQFLGQDTKVSICHTAPMPGGQTPICDIDGGVCHMAPMPGGQSPFQEVEAGFCHTAAMPGGQLMIPSHGLGIGVGVCPLAPMPGGYPLPRNDLGHVDPGESVQDSLPLIQKTSVEAGQPAPVPGGSGMG</sequence>
<organism evidence="2 3">
    <name type="scientific">Portunus trituberculatus</name>
    <name type="common">Swimming crab</name>
    <name type="synonym">Neptunus trituberculatus</name>
    <dbReference type="NCBI Taxonomy" id="210409"/>
    <lineage>
        <taxon>Eukaryota</taxon>
        <taxon>Metazoa</taxon>
        <taxon>Ecdysozoa</taxon>
        <taxon>Arthropoda</taxon>
        <taxon>Crustacea</taxon>
        <taxon>Multicrustacea</taxon>
        <taxon>Malacostraca</taxon>
        <taxon>Eumalacostraca</taxon>
        <taxon>Eucarida</taxon>
        <taxon>Decapoda</taxon>
        <taxon>Pleocyemata</taxon>
        <taxon>Brachyura</taxon>
        <taxon>Eubrachyura</taxon>
        <taxon>Portunoidea</taxon>
        <taxon>Portunidae</taxon>
        <taxon>Portuninae</taxon>
        <taxon>Portunus</taxon>
    </lineage>
</organism>
<dbReference type="Proteomes" id="UP000324222">
    <property type="component" value="Unassembled WGS sequence"/>
</dbReference>
<accession>A0A5B7FCS2</accession>
<proteinExistence type="predicted"/>
<gene>
    <name evidence="2" type="ORF">E2C01_038653</name>
</gene>
<protein>
    <submittedName>
        <fullName evidence="2">Uncharacterized protein</fullName>
    </submittedName>
</protein>
<comment type="caution">
    <text evidence="2">The sequence shown here is derived from an EMBL/GenBank/DDBJ whole genome shotgun (WGS) entry which is preliminary data.</text>
</comment>
<keyword evidence="3" id="KW-1185">Reference proteome</keyword>
<feature type="signal peptide" evidence="1">
    <location>
        <begin position="1"/>
        <end position="20"/>
    </location>
</feature>
<feature type="chain" id="PRO_5022758575" evidence="1">
    <location>
        <begin position="21"/>
        <end position="254"/>
    </location>
</feature>
<evidence type="ECO:0000313" key="2">
    <source>
        <dbReference type="EMBL" id="MPC44971.1"/>
    </source>
</evidence>
<dbReference type="EMBL" id="VSRR010006512">
    <property type="protein sequence ID" value="MPC44971.1"/>
    <property type="molecule type" value="Genomic_DNA"/>
</dbReference>
<name>A0A5B7FCS2_PORTR</name>